<dbReference type="SUPFAM" id="SSF57756">
    <property type="entry name" value="Retrovirus zinc finger-like domains"/>
    <property type="match status" value="1"/>
</dbReference>
<evidence type="ECO:0000313" key="2">
    <source>
        <dbReference type="Proteomes" id="UP001152622"/>
    </source>
</evidence>
<protein>
    <recommendedName>
        <fullName evidence="3">CCHC-type domain-containing protein</fullName>
    </recommendedName>
</protein>
<accession>A0A9Q1F915</accession>
<evidence type="ECO:0008006" key="3">
    <source>
        <dbReference type="Google" id="ProtNLM"/>
    </source>
</evidence>
<dbReference type="EMBL" id="JAINUF010000007">
    <property type="protein sequence ID" value="KAJ8353482.1"/>
    <property type="molecule type" value="Genomic_DNA"/>
</dbReference>
<dbReference type="GO" id="GO:0008270">
    <property type="term" value="F:zinc ion binding"/>
    <property type="evidence" value="ECO:0007669"/>
    <property type="project" value="InterPro"/>
</dbReference>
<dbReference type="AlphaFoldDB" id="A0A9Q1F915"/>
<organism evidence="1 2">
    <name type="scientific">Synaphobranchus kaupii</name>
    <name type="common">Kaup's arrowtooth eel</name>
    <dbReference type="NCBI Taxonomy" id="118154"/>
    <lineage>
        <taxon>Eukaryota</taxon>
        <taxon>Metazoa</taxon>
        <taxon>Chordata</taxon>
        <taxon>Craniata</taxon>
        <taxon>Vertebrata</taxon>
        <taxon>Euteleostomi</taxon>
        <taxon>Actinopterygii</taxon>
        <taxon>Neopterygii</taxon>
        <taxon>Teleostei</taxon>
        <taxon>Anguilliformes</taxon>
        <taxon>Synaphobranchidae</taxon>
        <taxon>Synaphobranchus</taxon>
    </lineage>
</organism>
<evidence type="ECO:0000313" key="1">
    <source>
        <dbReference type="EMBL" id="KAJ8353482.1"/>
    </source>
</evidence>
<dbReference type="InterPro" id="IPR036875">
    <property type="entry name" value="Znf_CCHC_sf"/>
</dbReference>
<dbReference type="GO" id="GO:0003676">
    <property type="term" value="F:nucleic acid binding"/>
    <property type="evidence" value="ECO:0007669"/>
    <property type="project" value="InterPro"/>
</dbReference>
<proteinExistence type="predicted"/>
<keyword evidence="2" id="KW-1185">Reference proteome</keyword>
<reference evidence="1" key="1">
    <citation type="journal article" date="2023" name="Science">
        <title>Genome structures resolve the early diversification of teleost fishes.</title>
        <authorList>
            <person name="Parey E."/>
            <person name="Louis A."/>
            <person name="Montfort J."/>
            <person name="Bouchez O."/>
            <person name="Roques C."/>
            <person name="Iampietro C."/>
            <person name="Lluch J."/>
            <person name="Castinel A."/>
            <person name="Donnadieu C."/>
            <person name="Desvignes T."/>
            <person name="Floi Bucao C."/>
            <person name="Jouanno E."/>
            <person name="Wen M."/>
            <person name="Mejri S."/>
            <person name="Dirks R."/>
            <person name="Jansen H."/>
            <person name="Henkel C."/>
            <person name="Chen W.J."/>
            <person name="Zahm M."/>
            <person name="Cabau C."/>
            <person name="Klopp C."/>
            <person name="Thompson A.W."/>
            <person name="Robinson-Rechavi M."/>
            <person name="Braasch I."/>
            <person name="Lecointre G."/>
            <person name="Bobe J."/>
            <person name="Postlethwait J.H."/>
            <person name="Berthelot C."/>
            <person name="Roest Crollius H."/>
            <person name="Guiguen Y."/>
        </authorList>
    </citation>
    <scope>NUCLEOTIDE SEQUENCE</scope>
    <source>
        <strain evidence="1">WJC10195</strain>
    </source>
</reference>
<gene>
    <name evidence="1" type="ORF">SKAU_G00210490</name>
</gene>
<sequence length="163" mass="17812">MQIDRTHLTPAECQHRIKSQFCLYCGDPNHFIANCPVKSQCSPIARGLQVSVTPLQQSPNTRSLVSASLLLDGHIQVVSVLMDSGPDGNFMDTELVSQLHLTSIPIQNPLEALAIIRIIHVTPPVPAVPADAPRREATDLSSMPPEYLDLREVFSKSRATSPP</sequence>
<name>A0A9Q1F915_SYNKA</name>
<comment type="caution">
    <text evidence="1">The sequence shown here is derived from an EMBL/GenBank/DDBJ whole genome shotgun (WGS) entry which is preliminary data.</text>
</comment>
<dbReference type="Proteomes" id="UP001152622">
    <property type="component" value="Chromosome 7"/>
</dbReference>
<dbReference type="OrthoDB" id="9600801at2759"/>